<keyword evidence="2" id="KW-0808">Transferase</keyword>
<dbReference type="EMBL" id="MU853872">
    <property type="protein sequence ID" value="KAK3936797.1"/>
    <property type="molecule type" value="Genomic_DNA"/>
</dbReference>
<dbReference type="Proteomes" id="UP001303473">
    <property type="component" value="Unassembled WGS sequence"/>
</dbReference>
<evidence type="ECO:0000313" key="2">
    <source>
        <dbReference type="EMBL" id="KAK3936797.1"/>
    </source>
</evidence>
<dbReference type="SUPFAM" id="SSF56112">
    <property type="entry name" value="Protein kinase-like (PK-like)"/>
    <property type="match status" value="1"/>
</dbReference>
<gene>
    <name evidence="2" type="ORF">QBC46DRAFT_394227</name>
</gene>
<dbReference type="GO" id="GO:0004672">
    <property type="term" value="F:protein kinase activity"/>
    <property type="evidence" value="ECO:0007669"/>
    <property type="project" value="InterPro"/>
</dbReference>
<proteinExistence type="predicted"/>
<dbReference type="Gene3D" id="1.10.510.10">
    <property type="entry name" value="Transferase(Phosphotransferase) domain 1"/>
    <property type="match status" value="1"/>
</dbReference>
<evidence type="ECO:0000259" key="1">
    <source>
        <dbReference type="PROSITE" id="PS50011"/>
    </source>
</evidence>
<dbReference type="InterPro" id="IPR050167">
    <property type="entry name" value="Ser_Thr_protein_kinase"/>
</dbReference>
<dbReference type="PANTHER" id="PTHR23257">
    <property type="entry name" value="SERINE-THREONINE PROTEIN KINASE"/>
    <property type="match status" value="1"/>
</dbReference>
<accession>A0AAN6S0L6</accession>
<evidence type="ECO:0000313" key="3">
    <source>
        <dbReference type="Proteomes" id="UP001303473"/>
    </source>
</evidence>
<keyword evidence="3" id="KW-1185">Reference proteome</keyword>
<dbReference type="InterPro" id="IPR000719">
    <property type="entry name" value="Prot_kinase_dom"/>
</dbReference>
<dbReference type="GO" id="GO:0005737">
    <property type="term" value="C:cytoplasm"/>
    <property type="evidence" value="ECO:0007669"/>
    <property type="project" value="TreeGrafter"/>
</dbReference>
<dbReference type="InterPro" id="IPR011009">
    <property type="entry name" value="Kinase-like_dom_sf"/>
</dbReference>
<dbReference type="PROSITE" id="PS50011">
    <property type="entry name" value="PROTEIN_KINASE_DOM"/>
    <property type="match status" value="1"/>
</dbReference>
<name>A0AAN6S0L6_9PEZI</name>
<protein>
    <submittedName>
        <fullName evidence="2">Kinase-like domain-containing protein</fullName>
    </submittedName>
</protein>
<dbReference type="GO" id="GO:0007165">
    <property type="term" value="P:signal transduction"/>
    <property type="evidence" value="ECO:0007669"/>
    <property type="project" value="TreeGrafter"/>
</dbReference>
<dbReference type="GO" id="GO:0005524">
    <property type="term" value="F:ATP binding"/>
    <property type="evidence" value="ECO:0007669"/>
    <property type="project" value="InterPro"/>
</dbReference>
<keyword evidence="2" id="KW-0418">Kinase</keyword>
<dbReference type="InterPro" id="IPR001245">
    <property type="entry name" value="Ser-Thr/Tyr_kinase_cat_dom"/>
</dbReference>
<sequence>MSSHSNSPLFESCRLEATSPLTSGRPILQNWRSPTRTAAQKPNANFSFRQAFQFSHAPDSRLLLPMERGDRFEIIGIGATCFVTATDDPTVVRKGYQVWEDGRLAVNREHEYYESGEEDVQREAAVYKLLGDHPHILKFLALEEVGPGVHSLRLERAPLNNLRRYIGQRPEEPPTPEVRLRMTLEAARAIAHIHSKGAQHCDLSCRNLLLFAGLPVKLGDFGASLIDGRGFDETHYEEASYELPLRGREFHARPGRKRDLFALGSAIYEITTWKRPWQGLEDEEIESRYAREEFPPLDGNVAGSIISKCWKEVYETADEVVTDLNQCFESLGKESWPALPCVLEADSMDAKPSANEAIIS</sequence>
<dbReference type="Pfam" id="PF07714">
    <property type="entry name" value="PK_Tyr_Ser-Thr"/>
    <property type="match status" value="1"/>
</dbReference>
<dbReference type="AlphaFoldDB" id="A0AAN6S0L6"/>
<organism evidence="2 3">
    <name type="scientific">Diplogelasinospora grovesii</name>
    <dbReference type="NCBI Taxonomy" id="303347"/>
    <lineage>
        <taxon>Eukaryota</taxon>
        <taxon>Fungi</taxon>
        <taxon>Dikarya</taxon>
        <taxon>Ascomycota</taxon>
        <taxon>Pezizomycotina</taxon>
        <taxon>Sordariomycetes</taxon>
        <taxon>Sordariomycetidae</taxon>
        <taxon>Sordariales</taxon>
        <taxon>Diplogelasinosporaceae</taxon>
        <taxon>Diplogelasinospora</taxon>
    </lineage>
</organism>
<comment type="caution">
    <text evidence="2">The sequence shown here is derived from an EMBL/GenBank/DDBJ whole genome shotgun (WGS) entry which is preliminary data.</text>
</comment>
<reference evidence="3" key="1">
    <citation type="journal article" date="2023" name="Mol. Phylogenet. Evol.">
        <title>Genome-scale phylogeny and comparative genomics of the fungal order Sordariales.</title>
        <authorList>
            <person name="Hensen N."/>
            <person name="Bonometti L."/>
            <person name="Westerberg I."/>
            <person name="Brannstrom I.O."/>
            <person name="Guillou S."/>
            <person name="Cros-Aarteil S."/>
            <person name="Calhoun S."/>
            <person name="Haridas S."/>
            <person name="Kuo A."/>
            <person name="Mondo S."/>
            <person name="Pangilinan J."/>
            <person name="Riley R."/>
            <person name="LaButti K."/>
            <person name="Andreopoulos B."/>
            <person name="Lipzen A."/>
            <person name="Chen C."/>
            <person name="Yan M."/>
            <person name="Daum C."/>
            <person name="Ng V."/>
            <person name="Clum A."/>
            <person name="Steindorff A."/>
            <person name="Ohm R.A."/>
            <person name="Martin F."/>
            <person name="Silar P."/>
            <person name="Natvig D.O."/>
            <person name="Lalanne C."/>
            <person name="Gautier V."/>
            <person name="Ament-Velasquez S.L."/>
            <person name="Kruys A."/>
            <person name="Hutchinson M.I."/>
            <person name="Powell A.J."/>
            <person name="Barry K."/>
            <person name="Miller A.N."/>
            <person name="Grigoriev I.V."/>
            <person name="Debuchy R."/>
            <person name="Gladieux P."/>
            <person name="Hiltunen Thoren M."/>
            <person name="Johannesson H."/>
        </authorList>
    </citation>
    <scope>NUCLEOTIDE SEQUENCE [LARGE SCALE GENOMIC DNA]</scope>
    <source>
        <strain evidence="3">CBS 340.73</strain>
    </source>
</reference>
<feature type="domain" description="Protein kinase" evidence="1">
    <location>
        <begin position="69"/>
        <end position="360"/>
    </location>
</feature>